<dbReference type="InterPro" id="IPR013417">
    <property type="entry name" value="CHP02588"/>
</dbReference>
<reference evidence="2 3" key="1">
    <citation type="submission" date="2019-04" db="EMBL/GenBank/DDBJ databases">
        <title>genome sequence of strain W3.</title>
        <authorList>
            <person name="Gao J."/>
            <person name="Sun J."/>
        </authorList>
    </citation>
    <scope>NUCLEOTIDE SEQUENCE [LARGE SCALE GENOMIC DNA]</scope>
    <source>
        <strain evidence="2 3">W3</strain>
    </source>
</reference>
<feature type="transmembrane region" description="Helical" evidence="1">
    <location>
        <begin position="15"/>
        <end position="37"/>
    </location>
</feature>
<dbReference type="AlphaFoldDB" id="A0A4S8PLQ4"/>
<gene>
    <name evidence="2" type="ORF">FAA86_21390</name>
</gene>
<sequence length="134" mass="14450">MTSSKKNMEQVRSHWIEWATGLIATLMILAMIGWLLFEAATTRDRPPELSAKVLDIAPLSSGWRVMIEVSNDGDQAAAAVDVKATLTEGDTTVEEAQTTFDYVAAGSTSRGGLIFKQDPSSFGLEVVPTGFTEP</sequence>
<dbReference type="NCBIfam" id="TIGR02588">
    <property type="entry name" value="TIGR02588 family protein"/>
    <property type="match status" value="1"/>
</dbReference>
<evidence type="ECO:0000313" key="2">
    <source>
        <dbReference type="EMBL" id="THV31748.1"/>
    </source>
</evidence>
<evidence type="ECO:0000313" key="3">
    <source>
        <dbReference type="Proteomes" id="UP000307378"/>
    </source>
</evidence>
<dbReference type="RefSeq" id="WP_136543022.1">
    <property type="nucleotide sequence ID" value="NZ_STGU01000018.1"/>
</dbReference>
<keyword evidence="1" id="KW-0472">Membrane</keyword>
<protein>
    <submittedName>
        <fullName evidence="2">TIGR02588 family protein</fullName>
    </submittedName>
</protein>
<proteinExistence type="predicted"/>
<dbReference type="EMBL" id="STGU01000018">
    <property type="protein sequence ID" value="THV31748.1"/>
    <property type="molecule type" value="Genomic_DNA"/>
</dbReference>
<dbReference type="Proteomes" id="UP000307378">
    <property type="component" value="Unassembled WGS sequence"/>
</dbReference>
<keyword evidence="1" id="KW-0812">Transmembrane</keyword>
<name>A0A4S8PLQ4_9HYPH</name>
<evidence type="ECO:0000256" key="1">
    <source>
        <dbReference type="SAM" id="Phobius"/>
    </source>
</evidence>
<accession>A0A4S8PLQ4</accession>
<comment type="caution">
    <text evidence="2">The sequence shown here is derived from an EMBL/GenBank/DDBJ whole genome shotgun (WGS) entry which is preliminary data.</text>
</comment>
<organism evidence="2 3">
    <name type="scientific">Rhizobium rosettiformans W3</name>
    <dbReference type="NCBI Taxonomy" id="538378"/>
    <lineage>
        <taxon>Bacteria</taxon>
        <taxon>Pseudomonadati</taxon>
        <taxon>Pseudomonadota</taxon>
        <taxon>Alphaproteobacteria</taxon>
        <taxon>Hyphomicrobiales</taxon>
        <taxon>Rhizobiaceae</taxon>
        <taxon>Rhizobium/Agrobacterium group</taxon>
        <taxon>Rhizobium</taxon>
    </lineage>
</organism>
<keyword evidence="1" id="KW-1133">Transmembrane helix</keyword>